<evidence type="ECO:0000313" key="1">
    <source>
        <dbReference type="EMBL" id="AGS53740.1"/>
    </source>
</evidence>
<proteinExistence type="predicted"/>
<organism evidence="1">
    <name type="scientific">uncultured bacterium contig00076</name>
    <dbReference type="NCBI Taxonomy" id="1181554"/>
    <lineage>
        <taxon>Bacteria</taxon>
        <taxon>environmental samples</taxon>
    </lineage>
</organism>
<dbReference type="EMBL" id="JQ844247">
    <property type="protein sequence ID" value="AGS53740.1"/>
    <property type="molecule type" value="Genomic_DNA"/>
</dbReference>
<name>A0A806KKQ2_9BACT</name>
<protein>
    <submittedName>
        <fullName evidence="1">Uncharacterized protein</fullName>
    </submittedName>
</protein>
<reference evidence="1" key="1">
    <citation type="submission" date="2012-03" db="EMBL/GenBank/DDBJ databases">
        <title>Functional metagenomics reveals considerable lignocellulase gene clusters in the gut microbiome of a wood-feeding higher termite.</title>
        <authorList>
            <person name="Liu N."/>
        </authorList>
    </citation>
    <scope>NUCLEOTIDE SEQUENCE</scope>
</reference>
<accession>A0A806KKQ2</accession>
<dbReference type="AlphaFoldDB" id="A0A806KKQ2"/>
<sequence>MDSNIKQSIDLLINNIRRLISVDVKKLEYIIAAQIAGGM</sequence>